<dbReference type="Proteomes" id="UP001219518">
    <property type="component" value="Unassembled WGS sequence"/>
</dbReference>
<evidence type="ECO:0000313" key="2">
    <source>
        <dbReference type="Proteomes" id="UP001219518"/>
    </source>
</evidence>
<protein>
    <submittedName>
        <fullName evidence="1">Uncharacterized protein</fullName>
    </submittedName>
</protein>
<name>A0AAE1HE28_9NEOP</name>
<feature type="non-terminal residue" evidence="1">
    <location>
        <position position="129"/>
    </location>
</feature>
<evidence type="ECO:0000313" key="1">
    <source>
        <dbReference type="EMBL" id="KAK3919676.1"/>
    </source>
</evidence>
<proteinExistence type="predicted"/>
<sequence length="129" mass="14470">FLAQGSTAKLNHVGFRIGRSTVFKVLLVMVEFGPTLTWQEMKNPVDRMYAPPDFVDSEQDNGTVTEGRWRDTAAPYFTALGRVGGNRSNHLAMGLREYLQHYFNSPAGYEQCPWQAQTALRGLDLAMGQ</sequence>
<accession>A0AAE1HE28</accession>
<reference evidence="1" key="1">
    <citation type="submission" date="2021-07" db="EMBL/GenBank/DDBJ databases">
        <authorList>
            <person name="Catto M.A."/>
            <person name="Jacobson A."/>
            <person name="Kennedy G."/>
            <person name="Labadie P."/>
            <person name="Hunt B.G."/>
            <person name="Srinivasan R."/>
        </authorList>
    </citation>
    <scope>NUCLEOTIDE SEQUENCE</scope>
    <source>
        <strain evidence="1">PL_HMW_Pooled</strain>
        <tissue evidence="1">Head</tissue>
    </source>
</reference>
<keyword evidence="2" id="KW-1185">Reference proteome</keyword>
<dbReference type="EMBL" id="JAHWGI010000981">
    <property type="protein sequence ID" value="KAK3919676.1"/>
    <property type="molecule type" value="Genomic_DNA"/>
</dbReference>
<comment type="caution">
    <text evidence="1">The sequence shown here is derived from an EMBL/GenBank/DDBJ whole genome shotgun (WGS) entry which is preliminary data.</text>
</comment>
<dbReference type="AlphaFoldDB" id="A0AAE1HE28"/>
<organism evidence="1 2">
    <name type="scientific">Frankliniella fusca</name>
    <dbReference type="NCBI Taxonomy" id="407009"/>
    <lineage>
        <taxon>Eukaryota</taxon>
        <taxon>Metazoa</taxon>
        <taxon>Ecdysozoa</taxon>
        <taxon>Arthropoda</taxon>
        <taxon>Hexapoda</taxon>
        <taxon>Insecta</taxon>
        <taxon>Pterygota</taxon>
        <taxon>Neoptera</taxon>
        <taxon>Paraneoptera</taxon>
        <taxon>Thysanoptera</taxon>
        <taxon>Terebrantia</taxon>
        <taxon>Thripoidea</taxon>
        <taxon>Thripidae</taxon>
        <taxon>Frankliniella</taxon>
    </lineage>
</organism>
<reference evidence="1" key="2">
    <citation type="journal article" date="2023" name="BMC Genomics">
        <title>Pest status, molecular evolution, and epigenetic factors derived from the genome assembly of Frankliniella fusca, a thysanopteran phytovirus vector.</title>
        <authorList>
            <person name="Catto M.A."/>
            <person name="Labadie P.E."/>
            <person name="Jacobson A.L."/>
            <person name="Kennedy G.G."/>
            <person name="Srinivasan R."/>
            <person name="Hunt B.G."/>
        </authorList>
    </citation>
    <scope>NUCLEOTIDE SEQUENCE</scope>
    <source>
        <strain evidence="1">PL_HMW_Pooled</strain>
    </source>
</reference>
<gene>
    <name evidence="1" type="ORF">KUF71_008803</name>
</gene>